<dbReference type="AlphaFoldDB" id="A0A482ZHH3"/>
<evidence type="ECO:0000256" key="2">
    <source>
        <dbReference type="ARBA" id="ARBA00022525"/>
    </source>
</evidence>
<proteinExistence type="predicted"/>
<dbReference type="GO" id="GO:0005576">
    <property type="term" value="C:extracellular region"/>
    <property type="evidence" value="ECO:0007669"/>
    <property type="project" value="UniProtKB-SubCell"/>
</dbReference>
<keyword evidence="4" id="KW-0732">Signal</keyword>
<dbReference type="InterPro" id="IPR019553">
    <property type="entry name" value="Spider_toxin_CSTX_knottin"/>
</dbReference>
<protein>
    <submittedName>
        <fullName evidence="5">U36-Austrotoxin-Ht1a_1</fullName>
    </submittedName>
</protein>
<sequence>MKLILCLALCAVSLSHAISTDSNAVYERPANSFFNNVLEPELSEEARKGKCVEKHHECTNDRDNCCRSTIFQYKCKCYNIVHDNGTTKERCACKQPMTQQAGTHYTCKVSDLGSGSRVVSTAP</sequence>
<dbReference type="GO" id="GO:0090729">
    <property type="term" value="F:toxin activity"/>
    <property type="evidence" value="ECO:0007669"/>
    <property type="project" value="InterPro"/>
</dbReference>
<evidence type="ECO:0000256" key="1">
    <source>
        <dbReference type="ARBA" id="ARBA00004613"/>
    </source>
</evidence>
<evidence type="ECO:0000256" key="3">
    <source>
        <dbReference type="ARBA" id="ARBA00023157"/>
    </source>
</evidence>
<dbReference type="InterPro" id="IPR011142">
    <property type="entry name" value="Spider_toxin_CSTX_Knottin_CS"/>
</dbReference>
<comment type="subcellular location">
    <subcellularLocation>
        <location evidence="1">Secreted</location>
    </subcellularLocation>
</comment>
<dbReference type="EMBL" id="HAGM01000256">
    <property type="protein sequence ID" value="SMD29342.1"/>
    <property type="molecule type" value="Transcribed_RNA"/>
</dbReference>
<reference evidence="5" key="2">
    <citation type="submission" date="2019-04" db="EMBL/GenBank/DDBJ databases">
        <title>Unravelling the molecular evolution of spider venoms.</title>
        <authorList>
            <person name="Pineda S."/>
        </authorList>
    </citation>
    <scope>NUCLEOTIDE SEQUENCE</scope>
</reference>
<keyword evidence="2" id="KW-0964">Secreted</keyword>
<dbReference type="PROSITE" id="PS60029">
    <property type="entry name" value="SPIDER_CSTX"/>
    <property type="match status" value="1"/>
</dbReference>
<dbReference type="Pfam" id="PF10530">
    <property type="entry name" value="Toxin_35"/>
    <property type="match status" value="1"/>
</dbReference>
<evidence type="ECO:0000313" key="5">
    <source>
        <dbReference type="EMBL" id="SMD29342.1"/>
    </source>
</evidence>
<evidence type="ECO:0000256" key="4">
    <source>
        <dbReference type="SAM" id="SignalP"/>
    </source>
</evidence>
<reference evidence="5" key="1">
    <citation type="submission" date="2017-03" db="EMBL/GenBank/DDBJ databases">
        <authorList>
            <person name="QRISCLOUD D."/>
        </authorList>
    </citation>
    <scope>NUCLEOTIDE SEQUENCE</scope>
</reference>
<feature type="signal peptide" evidence="4">
    <location>
        <begin position="1"/>
        <end position="17"/>
    </location>
</feature>
<accession>A0A482ZHH3</accession>
<feature type="chain" id="PRO_5019751507" evidence="4">
    <location>
        <begin position="18"/>
        <end position="123"/>
    </location>
</feature>
<name>A0A482ZHH3_9ARAC</name>
<keyword evidence="3" id="KW-1015">Disulfide bond</keyword>
<organism evidence="5">
    <name type="scientific">Hickmania troglodytes</name>
    <dbReference type="NCBI Taxonomy" id="489260"/>
    <lineage>
        <taxon>Eukaryota</taxon>
        <taxon>Metazoa</taxon>
        <taxon>Ecdysozoa</taxon>
        <taxon>Arthropoda</taxon>
        <taxon>Chelicerata</taxon>
        <taxon>Arachnida</taxon>
        <taxon>Araneae</taxon>
        <taxon>Araneomorphae</taxon>
        <taxon>Austrochilidae</taxon>
        <taxon>Hickmania</taxon>
    </lineage>
</organism>